<dbReference type="Proteomes" id="UP000887458">
    <property type="component" value="Unassembled WGS sequence"/>
</dbReference>
<name>A0ABQ8ISI9_DERPT</name>
<comment type="caution">
    <text evidence="1">The sequence shown here is derived from an EMBL/GenBank/DDBJ whole genome shotgun (WGS) entry which is preliminary data.</text>
</comment>
<reference evidence="1 2" key="1">
    <citation type="journal article" date="2018" name="J. Allergy Clin. Immunol.">
        <title>High-quality assembly of Dermatophagoides pteronyssinus genome and transcriptome reveals a wide range of novel allergens.</title>
        <authorList>
            <person name="Liu X.Y."/>
            <person name="Yang K.Y."/>
            <person name="Wang M.Q."/>
            <person name="Kwok J.S."/>
            <person name="Zeng X."/>
            <person name="Yang Z."/>
            <person name="Xiao X.J."/>
            <person name="Lau C.P."/>
            <person name="Li Y."/>
            <person name="Huang Z.M."/>
            <person name="Ba J.G."/>
            <person name="Yim A.K."/>
            <person name="Ouyang C.Y."/>
            <person name="Ngai S.M."/>
            <person name="Chan T.F."/>
            <person name="Leung E.L."/>
            <person name="Liu L."/>
            <person name="Liu Z.G."/>
            <person name="Tsui S.K."/>
        </authorList>
    </citation>
    <scope>NUCLEOTIDE SEQUENCE [LARGE SCALE GENOMIC DNA]</scope>
    <source>
        <strain evidence="1">Derp</strain>
    </source>
</reference>
<protein>
    <submittedName>
        <fullName evidence="1">Uncharacterized protein</fullName>
    </submittedName>
</protein>
<keyword evidence="2" id="KW-1185">Reference proteome</keyword>
<reference evidence="1 2" key="2">
    <citation type="journal article" date="2022" name="Mol. Biol. Evol.">
        <title>Comparative Genomics Reveals Insights into the Divergent Evolution of Astigmatic Mites and Household Pest Adaptations.</title>
        <authorList>
            <person name="Xiong Q."/>
            <person name="Wan A.T."/>
            <person name="Liu X."/>
            <person name="Fung C.S."/>
            <person name="Xiao X."/>
            <person name="Malainual N."/>
            <person name="Hou J."/>
            <person name="Wang L."/>
            <person name="Wang M."/>
            <person name="Yang K.Y."/>
            <person name="Cui Y."/>
            <person name="Leung E.L."/>
            <person name="Nong W."/>
            <person name="Shin S.K."/>
            <person name="Au S.W."/>
            <person name="Jeong K.Y."/>
            <person name="Chew F.T."/>
            <person name="Hui J.H."/>
            <person name="Leung T.F."/>
            <person name="Tungtrongchitr A."/>
            <person name="Zhong N."/>
            <person name="Liu Z."/>
            <person name="Tsui S.K."/>
        </authorList>
    </citation>
    <scope>NUCLEOTIDE SEQUENCE [LARGE SCALE GENOMIC DNA]</scope>
    <source>
        <strain evidence="1">Derp</strain>
    </source>
</reference>
<evidence type="ECO:0000313" key="2">
    <source>
        <dbReference type="Proteomes" id="UP000887458"/>
    </source>
</evidence>
<dbReference type="EMBL" id="NJHN03000122">
    <property type="protein sequence ID" value="KAH9413283.1"/>
    <property type="molecule type" value="Genomic_DNA"/>
</dbReference>
<organism evidence="1 2">
    <name type="scientific">Dermatophagoides pteronyssinus</name>
    <name type="common">European house dust mite</name>
    <dbReference type="NCBI Taxonomy" id="6956"/>
    <lineage>
        <taxon>Eukaryota</taxon>
        <taxon>Metazoa</taxon>
        <taxon>Ecdysozoa</taxon>
        <taxon>Arthropoda</taxon>
        <taxon>Chelicerata</taxon>
        <taxon>Arachnida</taxon>
        <taxon>Acari</taxon>
        <taxon>Acariformes</taxon>
        <taxon>Sarcoptiformes</taxon>
        <taxon>Astigmata</taxon>
        <taxon>Psoroptidia</taxon>
        <taxon>Analgoidea</taxon>
        <taxon>Pyroglyphidae</taxon>
        <taxon>Dermatophagoidinae</taxon>
        <taxon>Dermatophagoides</taxon>
    </lineage>
</organism>
<accession>A0ABQ8ISI9</accession>
<sequence>MNRNFQFHFDNNLPKLSANCVRRNVKSTRGPISSNSTRGKREPDFFNNILYERILIILSISMKCITCSKP</sequence>
<evidence type="ECO:0000313" key="1">
    <source>
        <dbReference type="EMBL" id="KAH9413283.1"/>
    </source>
</evidence>
<proteinExistence type="predicted"/>
<gene>
    <name evidence="1" type="ORF">DERP_012994</name>
</gene>